<name>A0A9E3LSP5_9NOST</name>
<reference evidence="5" key="2">
    <citation type="journal article" date="2022" name="Microbiol. Resour. Announc.">
        <title>Metagenome Sequencing to Explore Phylogenomics of Terrestrial Cyanobacteria.</title>
        <authorList>
            <person name="Ward R.D."/>
            <person name="Stajich J.E."/>
            <person name="Johansen J.R."/>
            <person name="Huntemann M."/>
            <person name="Clum A."/>
            <person name="Foster B."/>
            <person name="Foster B."/>
            <person name="Roux S."/>
            <person name="Palaniappan K."/>
            <person name="Varghese N."/>
            <person name="Mukherjee S."/>
            <person name="Reddy T.B.K."/>
            <person name="Daum C."/>
            <person name="Copeland A."/>
            <person name="Chen I.A."/>
            <person name="Ivanova N.N."/>
            <person name="Kyrpides N.C."/>
            <person name="Shapiro N."/>
            <person name="Eloe-Fadrosh E.A."/>
            <person name="Pietrasiak N."/>
        </authorList>
    </citation>
    <scope>NUCLEOTIDE SEQUENCE</scope>
    <source>
        <strain evidence="5">HA4357-MV3</strain>
    </source>
</reference>
<evidence type="ECO:0000313" key="5">
    <source>
        <dbReference type="EMBL" id="MBW4431743.1"/>
    </source>
</evidence>
<dbReference type="PANTHER" id="PTHR44591:SF3">
    <property type="entry name" value="RESPONSE REGULATORY DOMAIN-CONTAINING PROTEIN"/>
    <property type="match status" value="1"/>
</dbReference>
<dbReference type="InterPro" id="IPR025497">
    <property type="entry name" value="PatA-like_N"/>
</dbReference>
<protein>
    <recommendedName>
        <fullName evidence="2">Protein PatA</fullName>
    </recommendedName>
</protein>
<evidence type="ECO:0000256" key="1">
    <source>
        <dbReference type="ARBA" id="ARBA00022553"/>
    </source>
</evidence>
<dbReference type="SUPFAM" id="SSF52172">
    <property type="entry name" value="CheY-like"/>
    <property type="match status" value="1"/>
</dbReference>
<dbReference type="EMBL" id="JAHHHW010000074">
    <property type="protein sequence ID" value="MBW4431743.1"/>
    <property type="molecule type" value="Genomic_DNA"/>
</dbReference>
<evidence type="ECO:0000313" key="6">
    <source>
        <dbReference type="Proteomes" id="UP000813215"/>
    </source>
</evidence>
<dbReference type="PANTHER" id="PTHR44591">
    <property type="entry name" value="STRESS RESPONSE REGULATOR PROTEIN 1"/>
    <property type="match status" value="1"/>
</dbReference>
<dbReference type="Gene3D" id="3.40.50.2300">
    <property type="match status" value="1"/>
</dbReference>
<accession>A0A9E3LSP5</accession>
<dbReference type="InterPro" id="IPR050595">
    <property type="entry name" value="Bact_response_regulator"/>
</dbReference>
<feature type="modified residue" description="4-aspartylphosphate" evidence="3">
    <location>
        <position position="320"/>
    </location>
</feature>
<keyword evidence="2" id="KW-0364">Heterocyst</keyword>
<dbReference type="InterPro" id="IPR011006">
    <property type="entry name" value="CheY-like_superfamily"/>
</dbReference>
<comment type="induction">
    <text evidence="2">By nitrogen starvation.</text>
</comment>
<comment type="caution">
    <text evidence="5">The sequence shown here is derived from an EMBL/GenBank/DDBJ whole genome shotgun (WGS) entry which is preliminary data.</text>
</comment>
<dbReference type="InterPro" id="IPR001789">
    <property type="entry name" value="Sig_transdc_resp-reg_receiver"/>
</dbReference>
<dbReference type="GO" id="GO:0043158">
    <property type="term" value="P:heterocyst development"/>
    <property type="evidence" value="ECO:0007669"/>
    <property type="project" value="UniProtKB-KW"/>
</dbReference>
<evidence type="ECO:0000259" key="4">
    <source>
        <dbReference type="PROSITE" id="PS50110"/>
    </source>
</evidence>
<gene>
    <name evidence="5" type="ORF">KME28_08450</name>
</gene>
<comment type="function">
    <text evidence="2">Controls heterocyst pattern formation.</text>
</comment>
<dbReference type="InterPro" id="IPR024186">
    <property type="entry name" value="Sig_transdc_resp-reg_PatA"/>
</dbReference>
<evidence type="ECO:0000256" key="2">
    <source>
        <dbReference type="PIRNR" id="PIRNR005897"/>
    </source>
</evidence>
<dbReference type="Pfam" id="PF00072">
    <property type="entry name" value="Response_reg"/>
    <property type="match status" value="1"/>
</dbReference>
<proteinExistence type="evidence at transcript level"/>
<comment type="subcellular location">
    <subcellularLocation>
        <location evidence="2">Cell septum</location>
    </subcellularLocation>
</comment>
<dbReference type="GO" id="GO:0030428">
    <property type="term" value="C:cell septum"/>
    <property type="evidence" value="ECO:0007669"/>
    <property type="project" value="UniProtKB-SubCell"/>
</dbReference>
<reference evidence="5" key="1">
    <citation type="submission" date="2021-05" db="EMBL/GenBank/DDBJ databases">
        <authorList>
            <person name="Pietrasiak N."/>
            <person name="Ward R."/>
            <person name="Stajich J.E."/>
            <person name="Kurbessoian T."/>
        </authorList>
    </citation>
    <scope>NUCLEOTIDE SEQUENCE</scope>
    <source>
        <strain evidence="5">HA4357-MV3</strain>
    </source>
</reference>
<keyword evidence="2" id="KW-0902">Two-component regulatory system</keyword>
<dbReference type="GO" id="GO:0000160">
    <property type="term" value="P:phosphorelay signal transduction system"/>
    <property type="evidence" value="ECO:0007669"/>
    <property type="project" value="UniProtKB-KW"/>
</dbReference>
<dbReference type="SMART" id="SM00448">
    <property type="entry name" value="REC"/>
    <property type="match status" value="1"/>
</dbReference>
<dbReference type="Pfam" id="PF14332">
    <property type="entry name" value="DUF4388"/>
    <property type="match status" value="1"/>
</dbReference>
<keyword evidence="1 3" id="KW-0597">Phosphoprotein</keyword>
<dbReference type="PROSITE" id="PS50110">
    <property type="entry name" value="RESPONSE_REGULATORY"/>
    <property type="match status" value="1"/>
</dbReference>
<sequence>MQGNLYEIDIRSILQLIELGQRTGLLFVEAHSFHKYPQTGRNQDHKNLSWFIFFVNGQIIYAVNGDRTLSRLSDYLRHYQVKLQFDDEQRACLKTLNAPEYAYLWTLLEQNIINPTQARNIISSLVHETLFDLVNLQQGSFVFEVGSALTPQLTTLEIAPLLTKIVKQVQQWKQFYPHIQSPDQFSMLTDVVKLRSSLPEVTVNKLQHWADGKTSLRQLARHLNRNLITVAQAIYPYVQQGWIHLVYSNTEFLLTNPQDNAFSLQQNHKQRILCIDDALSICTNIETVLKTQGYEAIAITNPLEALGLIFQFQPNLIFCDIVMPQLNGYEICAMLRHSQSFRNIPIIMLTAKEGFFDRIKATMAGATDYLTKPFGDTELVILVEKYLN</sequence>
<dbReference type="AlphaFoldDB" id="A0A9E3LSP5"/>
<organism evidence="5 6">
    <name type="scientific">Pelatocladus maniniholoensis HA4357-MV3</name>
    <dbReference type="NCBI Taxonomy" id="1117104"/>
    <lineage>
        <taxon>Bacteria</taxon>
        <taxon>Bacillati</taxon>
        <taxon>Cyanobacteriota</taxon>
        <taxon>Cyanophyceae</taxon>
        <taxon>Nostocales</taxon>
        <taxon>Nostocaceae</taxon>
        <taxon>Pelatocladus</taxon>
    </lineage>
</organism>
<dbReference type="PIRSF" id="PIRSF005897">
    <property type="entry name" value="RR_PatA"/>
    <property type="match status" value="1"/>
</dbReference>
<evidence type="ECO:0000256" key="3">
    <source>
        <dbReference type="PROSITE-ProRule" id="PRU00169"/>
    </source>
</evidence>
<feature type="domain" description="Response regulatory" evidence="4">
    <location>
        <begin position="271"/>
        <end position="387"/>
    </location>
</feature>
<dbReference type="Proteomes" id="UP000813215">
    <property type="component" value="Unassembled WGS sequence"/>
</dbReference>